<organism evidence="3 4">
    <name type="scientific">Steinernema hermaphroditum</name>
    <dbReference type="NCBI Taxonomy" id="289476"/>
    <lineage>
        <taxon>Eukaryota</taxon>
        <taxon>Metazoa</taxon>
        <taxon>Ecdysozoa</taxon>
        <taxon>Nematoda</taxon>
        <taxon>Chromadorea</taxon>
        <taxon>Rhabditida</taxon>
        <taxon>Tylenchina</taxon>
        <taxon>Panagrolaimomorpha</taxon>
        <taxon>Strongyloidoidea</taxon>
        <taxon>Steinernematidae</taxon>
        <taxon>Steinernema</taxon>
    </lineage>
</organism>
<reference evidence="3" key="1">
    <citation type="submission" date="2023-06" db="EMBL/GenBank/DDBJ databases">
        <title>Genomic analysis of the entomopathogenic nematode Steinernema hermaphroditum.</title>
        <authorList>
            <person name="Schwarz E.M."/>
            <person name="Heppert J.K."/>
            <person name="Baniya A."/>
            <person name="Schwartz H.T."/>
            <person name="Tan C.-H."/>
            <person name="Antoshechkin I."/>
            <person name="Sternberg P.W."/>
            <person name="Goodrich-Blair H."/>
            <person name="Dillman A.R."/>
        </authorList>
    </citation>
    <scope>NUCLEOTIDE SEQUENCE</scope>
    <source>
        <strain evidence="3">PS9179</strain>
        <tissue evidence="3">Whole animal</tissue>
    </source>
</reference>
<feature type="chain" id="PRO_5041254312" description="C-type lectin domain-containing protein" evidence="2">
    <location>
        <begin position="18"/>
        <end position="268"/>
    </location>
</feature>
<protein>
    <recommendedName>
        <fullName evidence="5">C-type lectin domain-containing protein</fullName>
    </recommendedName>
</protein>
<dbReference type="EMBL" id="JAUCMV010000004">
    <property type="protein sequence ID" value="KAK0401904.1"/>
    <property type="molecule type" value="Genomic_DNA"/>
</dbReference>
<feature type="signal peptide" evidence="2">
    <location>
        <begin position="1"/>
        <end position="17"/>
    </location>
</feature>
<accession>A0AA39HBZ8</accession>
<proteinExistence type="predicted"/>
<dbReference type="InterPro" id="IPR016187">
    <property type="entry name" value="CTDL_fold"/>
</dbReference>
<dbReference type="Proteomes" id="UP001175271">
    <property type="component" value="Unassembled WGS sequence"/>
</dbReference>
<gene>
    <name evidence="3" type="ORF">QR680_016039</name>
</gene>
<keyword evidence="2" id="KW-0732">Signal</keyword>
<evidence type="ECO:0000313" key="4">
    <source>
        <dbReference type="Proteomes" id="UP001175271"/>
    </source>
</evidence>
<evidence type="ECO:0008006" key="5">
    <source>
        <dbReference type="Google" id="ProtNLM"/>
    </source>
</evidence>
<dbReference type="AlphaFoldDB" id="A0AA39HBZ8"/>
<sequence>MAVTFLLLSLGFVLTAAQCPYDFQSLSSDGSQCYCSFAQPVTYQSAIRMCSNFGGTISMTQAAADETSLRDKLLKKTQCSPLKIVTGYWHGTNNGQCGIYNFTSSSTTFVDCLKFSEMPPVAAYICESAPTAAPAATTTAAAEATTTEAGATTTAAEEATTTTAAEEATTTTVAEETTTTTAGEETTTTTVAEEATTTTEEPTTTTEEPTTTTEEPTTTTEEPTTTTEEPTTTTEEPTTTTEEPTTTTEEPTTTTEEPTTTTTVAAGA</sequence>
<evidence type="ECO:0000256" key="1">
    <source>
        <dbReference type="SAM" id="MobiDB-lite"/>
    </source>
</evidence>
<name>A0AA39HBZ8_9BILA</name>
<evidence type="ECO:0000313" key="3">
    <source>
        <dbReference type="EMBL" id="KAK0401904.1"/>
    </source>
</evidence>
<evidence type="ECO:0000256" key="2">
    <source>
        <dbReference type="SAM" id="SignalP"/>
    </source>
</evidence>
<keyword evidence="4" id="KW-1185">Reference proteome</keyword>
<feature type="region of interest" description="Disordered" evidence="1">
    <location>
        <begin position="144"/>
        <end position="268"/>
    </location>
</feature>
<comment type="caution">
    <text evidence="3">The sequence shown here is derived from an EMBL/GenBank/DDBJ whole genome shotgun (WGS) entry which is preliminary data.</text>
</comment>
<dbReference type="SUPFAM" id="SSF56436">
    <property type="entry name" value="C-type lectin-like"/>
    <property type="match status" value="1"/>
</dbReference>